<evidence type="ECO:0000259" key="1">
    <source>
        <dbReference type="Pfam" id="PF20656"/>
    </source>
</evidence>
<evidence type="ECO:0000313" key="2">
    <source>
        <dbReference type="EMBL" id="GGF32125.1"/>
    </source>
</evidence>
<dbReference type="EMBL" id="BMEL01000004">
    <property type="protein sequence ID" value="GGF32125.1"/>
    <property type="molecule type" value="Genomic_DNA"/>
</dbReference>
<reference evidence="2" key="1">
    <citation type="journal article" date="2014" name="Int. J. Syst. Evol. Microbiol.">
        <title>Complete genome sequence of Corynebacterium casei LMG S-19264T (=DSM 44701T), isolated from a smear-ripened cheese.</title>
        <authorList>
            <consortium name="US DOE Joint Genome Institute (JGI-PGF)"/>
            <person name="Walter F."/>
            <person name="Albersmeier A."/>
            <person name="Kalinowski J."/>
            <person name="Ruckert C."/>
        </authorList>
    </citation>
    <scope>NUCLEOTIDE SEQUENCE</scope>
    <source>
        <strain evidence="2">CGMCC 1.12153</strain>
    </source>
</reference>
<reference evidence="2" key="2">
    <citation type="submission" date="2020-09" db="EMBL/GenBank/DDBJ databases">
        <authorList>
            <person name="Sun Q."/>
            <person name="Zhou Y."/>
        </authorList>
    </citation>
    <scope>NUCLEOTIDE SEQUENCE</scope>
    <source>
        <strain evidence="2">CGMCC 1.12153</strain>
    </source>
</reference>
<proteinExistence type="predicted"/>
<organism evidence="2 3">
    <name type="scientific">Halobacillus andaensis</name>
    <dbReference type="NCBI Taxonomy" id="1176239"/>
    <lineage>
        <taxon>Bacteria</taxon>
        <taxon>Bacillati</taxon>
        <taxon>Bacillota</taxon>
        <taxon>Bacilli</taxon>
        <taxon>Bacillales</taxon>
        <taxon>Bacillaceae</taxon>
        <taxon>Halobacillus</taxon>
    </lineage>
</organism>
<dbReference type="InterPro" id="IPR048356">
    <property type="entry name" value="MS_N"/>
</dbReference>
<dbReference type="RefSeq" id="WP_268235665.1">
    <property type="nucleotide sequence ID" value="NZ_BMEL01000004.1"/>
</dbReference>
<dbReference type="Gene3D" id="3.20.20.360">
    <property type="entry name" value="Malate synthase, domain 3"/>
    <property type="match status" value="1"/>
</dbReference>
<accession>A0A917B9K7</accession>
<dbReference type="AlphaFoldDB" id="A0A917B9K7"/>
<protein>
    <recommendedName>
        <fullName evidence="1">Malate synthase N-terminal domain-containing protein</fullName>
    </recommendedName>
</protein>
<dbReference type="InterPro" id="IPR046363">
    <property type="entry name" value="MS_N_TIM-barrel_dom"/>
</dbReference>
<gene>
    <name evidence="2" type="ORF">GCM10010954_34110</name>
</gene>
<name>A0A917B9K7_HALAA</name>
<evidence type="ECO:0000313" key="3">
    <source>
        <dbReference type="Proteomes" id="UP000660110"/>
    </source>
</evidence>
<sequence>MRTERSGITLLGEMKELFSEILTEDALNFLEHLHRKFELERN</sequence>
<feature type="domain" description="Malate synthase N-terminal" evidence="1">
    <location>
        <begin position="9"/>
        <end position="41"/>
    </location>
</feature>
<dbReference type="Pfam" id="PF20656">
    <property type="entry name" value="MS_N"/>
    <property type="match status" value="1"/>
</dbReference>
<keyword evidence="3" id="KW-1185">Reference proteome</keyword>
<comment type="caution">
    <text evidence="2">The sequence shown here is derived from an EMBL/GenBank/DDBJ whole genome shotgun (WGS) entry which is preliminary data.</text>
</comment>
<dbReference type="Proteomes" id="UP000660110">
    <property type="component" value="Unassembled WGS sequence"/>
</dbReference>